<dbReference type="Gene3D" id="3.30.1280.10">
    <property type="entry name" value="Phosphoribosylformylglycinamidine synthase subunit PurS"/>
    <property type="match status" value="1"/>
</dbReference>
<evidence type="ECO:0000256" key="5">
    <source>
        <dbReference type="ARBA" id="ARBA00022840"/>
    </source>
</evidence>
<organism evidence="7 8">
    <name type="scientific">Halonatronomonas betaini</name>
    <dbReference type="NCBI Taxonomy" id="2778430"/>
    <lineage>
        <taxon>Bacteria</taxon>
        <taxon>Bacillati</taxon>
        <taxon>Bacillota</taxon>
        <taxon>Clostridia</taxon>
        <taxon>Halanaerobiales</taxon>
        <taxon>Halarsenatibacteraceae</taxon>
        <taxon>Halonatronomonas</taxon>
    </lineage>
</organism>
<accession>A0A931AVE5</accession>
<comment type="catalytic activity">
    <reaction evidence="6">
        <text>N(2)-formyl-N(1)-(5-phospho-beta-D-ribosyl)glycinamide + L-glutamine + ATP + H2O = 2-formamido-N(1)-(5-O-phospho-beta-D-ribosyl)acetamidine + L-glutamate + ADP + phosphate + H(+)</text>
        <dbReference type="Rhea" id="RHEA:17129"/>
        <dbReference type="ChEBI" id="CHEBI:15377"/>
        <dbReference type="ChEBI" id="CHEBI:15378"/>
        <dbReference type="ChEBI" id="CHEBI:29985"/>
        <dbReference type="ChEBI" id="CHEBI:30616"/>
        <dbReference type="ChEBI" id="CHEBI:43474"/>
        <dbReference type="ChEBI" id="CHEBI:58359"/>
        <dbReference type="ChEBI" id="CHEBI:147286"/>
        <dbReference type="ChEBI" id="CHEBI:147287"/>
        <dbReference type="ChEBI" id="CHEBI:456216"/>
        <dbReference type="EC" id="6.3.5.3"/>
    </reaction>
</comment>
<dbReference type="Pfam" id="PF02700">
    <property type="entry name" value="PurS"/>
    <property type="match status" value="1"/>
</dbReference>
<dbReference type="Proteomes" id="UP000621436">
    <property type="component" value="Unassembled WGS sequence"/>
</dbReference>
<dbReference type="NCBIfam" id="NF004630">
    <property type="entry name" value="PRK05974.1"/>
    <property type="match status" value="1"/>
</dbReference>
<evidence type="ECO:0000256" key="1">
    <source>
        <dbReference type="ARBA" id="ARBA00022490"/>
    </source>
</evidence>
<evidence type="ECO:0000256" key="6">
    <source>
        <dbReference type="HAMAP-Rule" id="MF_01926"/>
    </source>
</evidence>
<dbReference type="EC" id="6.3.5.3" evidence="6"/>
<dbReference type="GO" id="GO:0004642">
    <property type="term" value="F:phosphoribosylformylglycinamidine synthase activity"/>
    <property type="evidence" value="ECO:0007669"/>
    <property type="project" value="UniProtKB-UniRule"/>
</dbReference>
<dbReference type="GO" id="GO:0006189">
    <property type="term" value="P:'de novo' IMP biosynthetic process"/>
    <property type="evidence" value="ECO:0007669"/>
    <property type="project" value="UniProtKB-UniRule"/>
</dbReference>
<evidence type="ECO:0000256" key="2">
    <source>
        <dbReference type="ARBA" id="ARBA00022598"/>
    </source>
</evidence>
<dbReference type="GO" id="GO:0005737">
    <property type="term" value="C:cytoplasm"/>
    <property type="evidence" value="ECO:0007669"/>
    <property type="project" value="UniProtKB-SubCell"/>
</dbReference>
<keyword evidence="8" id="KW-1185">Reference proteome</keyword>
<evidence type="ECO:0000256" key="3">
    <source>
        <dbReference type="ARBA" id="ARBA00022741"/>
    </source>
</evidence>
<keyword evidence="2 6" id="KW-0436">Ligase</keyword>
<dbReference type="GO" id="GO:0005524">
    <property type="term" value="F:ATP binding"/>
    <property type="evidence" value="ECO:0007669"/>
    <property type="project" value="UniProtKB-UniRule"/>
</dbReference>
<dbReference type="SUPFAM" id="SSF82697">
    <property type="entry name" value="PurS-like"/>
    <property type="match status" value="1"/>
</dbReference>
<gene>
    <name evidence="6 7" type="primary">purS</name>
    <name evidence="7" type="ORF">I0Q91_07150</name>
</gene>
<dbReference type="NCBIfam" id="TIGR00302">
    <property type="entry name" value="phosphoribosylformylglycinamidine synthase subunit PurS"/>
    <property type="match status" value="1"/>
</dbReference>
<comment type="similarity">
    <text evidence="6">Belongs to the PurS family.</text>
</comment>
<comment type="subcellular location">
    <subcellularLocation>
        <location evidence="6">Cytoplasm</location>
    </subcellularLocation>
</comment>
<comment type="caution">
    <text evidence="7">The sequence shown here is derived from an EMBL/GenBank/DDBJ whole genome shotgun (WGS) entry which is preliminary data.</text>
</comment>
<comment type="pathway">
    <text evidence="6">Purine metabolism; IMP biosynthesis via de novo pathway; 5-amino-1-(5-phospho-D-ribosyl)imidazole from N(2)-formyl-N(1)-(5-phospho-D-ribosyl)glycinamide: step 1/2.</text>
</comment>
<evidence type="ECO:0000313" key="7">
    <source>
        <dbReference type="EMBL" id="MBF8436846.1"/>
    </source>
</evidence>
<keyword evidence="5 6" id="KW-0067">ATP-binding</keyword>
<dbReference type="HAMAP" id="MF_01926">
    <property type="entry name" value="PurS"/>
    <property type="match status" value="1"/>
</dbReference>
<evidence type="ECO:0000313" key="8">
    <source>
        <dbReference type="Proteomes" id="UP000621436"/>
    </source>
</evidence>
<reference evidence="7" key="1">
    <citation type="submission" date="2020-11" db="EMBL/GenBank/DDBJ databases">
        <title>Halonatronomonas betainensis gen. nov., sp. nov. a novel haloalkaliphilic representative of the family Halanaerobiacae capable of betaine degradation.</title>
        <authorList>
            <person name="Boltyanskaya Y."/>
            <person name="Kevbrin V."/>
            <person name="Detkova E."/>
            <person name="Grouzdev D.S."/>
            <person name="Koziaeva V."/>
            <person name="Zhilina T."/>
        </authorList>
    </citation>
    <scope>NUCLEOTIDE SEQUENCE</scope>
    <source>
        <strain evidence="7">Z-7014</strain>
    </source>
</reference>
<dbReference type="PANTHER" id="PTHR34696:SF1">
    <property type="entry name" value="PHOSPHORIBOSYLFORMYLGLYCINAMIDINE SYNTHASE SUBUNIT PURS"/>
    <property type="match status" value="1"/>
</dbReference>
<dbReference type="AlphaFoldDB" id="A0A931AVE5"/>
<protein>
    <recommendedName>
        <fullName evidence="6">Phosphoribosylformylglycinamidine synthase subunit PurS</fullName>
        <shortName evidence="6">FGAM synthase</shortName>
        <ecNumber evidence="6">6.3.5.3</ecNumber>
    </recommendedName>
    <alternativeName>
        <fullName evidence="6">Formylglycinamide ribonucleotide amidotransferase subunit III</fullName>
        <shortName evidence="6">FGAR amidotransferase III</shortName>
        <shortName evidence="6">FGAR-AT III</shortName>
    </alternativeName>
    <alternativeName>
        <fullName evidence="6">Phosphoribosylformylglycinamidine synthase subunit III</fullName>
    </alternativeName>
</protein>
<keyword evidence="1 6" id="KW-0963">Cytoplasm</keyword>
<name>A0A931AVE5_9FIRM</name>
<dbReference type="InterPro" id="IPR003850">
    <property type="entry name" value="PurS"/>
</dbReference>
<comment type="subunit">
    <text evidence="6">Part of the FGAM synthase complex composed of 1 PurL, 1 PurQ and 2 PurS subunits.</text>
</comment>
<dbReference type="RefSeq" id="WP_270453763.1">
    <property type="nucleotide sequence ID" value="NZ_JADPIE010000003.1"/>
</dbReference>
<keyword evidence="4 6" id="KW-0658">Purine biosynthesis</keyword>
<keyword evidence="3 6" id="KW-0547">Nucleotide-binding</keyword>
<dbReference type="InterPro" id="IPR036604">
    <property type="entry name" value="PurS-like_sf"/>
</dbReference>
<proteinExistence type="inferred from homology"/>
<dbReference type="EMBL" id="JADPIE010000003">
    <property type="protein sequence ID" value="MBF8436846.1"/>
    <property type="molecule type" value="Genomic_DNA"/>
</dbReference>
<evidence type="ECO:0000256" key="4">
    <source>
        <dbReference type="ARBA" id="ARBA00022755"/>
    </source>
</evidence>
<sequence length="85" mass="9761">MEWLVKINIQLKESILDPQGQAVQAGLNALGYDNVSELNVGKYMELKISDLEDKEQVDKQVDEMCQRLLANPVIEDYRYSIEEMA</sequence>
<comment type="function">
    <text evidence="6">Part of the phosphoribosylformylglycinamidine synthase complex involved in the purines biosynthetic pathway. Catalyzes the ATP-dependent conversion of formylglycinamide ribonucleotide (FGAR) and glutamine to yield formylglycinamidine ribonucleotide (FGAM) and glutamate. The FGAM synthase complex is composed of three subunits. PurQ produces an ammonia molecule by converting glutamine to glutamate. PurL transfers the ammonia molecule to FGAR to form FGAM in an ATP-dependent manner. PurS interacts with PurQ and PurL and is thought to assist in the transfer of the ammonia molecule from PurQ to PurL.</text>
</comment>
<dbReference type="PANTHER" id="PTHR34696">
    <property type="entry name" value="PHOSPHORIBOSYLFORMYLGLYCINAMIDINE SYNTHASE SUBUNIT PURS"/>
    <property type="match status" value="1"/>
</dbReference>